<dbReference type="SUPFAM" id="SSF56059">
    <property type="entry name" value="Glutathione synthetase ATP-binding domain-like"/>
    <property type="match status" value="1"/>
</dbReference>
<dbReference type="Proteomes" id="UP000014387">
    <property type="component" value="Unassembled WGS sequence"/>
</dbReference>
<evidence type="ECO:0000313" key="2">
    <source>
        <dbReference type="Proteomes" id="UP000014387"/>
    </source>
</evidence>
<dbReference type="EMBL" id="AGWN01000005">
    <property type="protein sequence ID" value="EPD29341.1"/>
    <property type="molecule type" value="Genomic_DNA"/>
</dbReference>
<comment type="caution">
    <text evidence="1">The sequence shown here is derived from an EMBL/GenBank/DDBJ whole genome shotgun (WGS) entry which is preliminary data.</text>
</comment>
<accession>A0A9W5VVN4</accession>
<evidence type="ECO:0000313" key="1">
    <source>
        <dbReference type="EMBL" id="EPD29341.1"/>
    </source>
</evidence>
<keyword evidence="2" id="KW-1185">Reference proteome</keyword>
<dbReference type="OrthoDB" id="3373978at2"/>
<dbReference type="PANTHER" id="PTHR39217">
    <property type="match status" value="1"/>
</dbReference>
<gene>
    <name evidence="1" type="ORF">HMPREF9238_01656</name>
</gene>
<reference evidence="1 2" key="1">
    <citation type="submission" date="2013-05" db="EMBL/GenBank/DDBJ databases">
        <title>The Genome Sequence of Actinomyces europaeus ACS-120-V-COL10B.</title>
        <authorList>
            <consortium name="The Broad Institute Genomics Platform"/>
            <person name="Earl A."/>
            <person name="Ward D."/>
            <person name="Feldgarden M."/>
            <person name="Gevers D."/>
            <person name="Saerens B."/>
            <person name="Vaneechoutte M."/>
            <person name="Walker B."/>
            <person name="Young S."/>
            <person name="Zeng Q."/>
            <person name="Gargeya S."/>
            <person name="Fitzgerald M."/>
            <person name="Haas B."/>
            <person name="Abouelleil A."/>
            <person name="Allen A.W."/>
            <person name="Alvarado L."/>
            <person name="Arachchi H.M."/>
            <person name="Berlin A.M."/>
            <person name="Chapman S.B."/>
            <person name="Gainer-Dewar J."/>
            <person name="Goldberg J."/>
            <person name="Griggs A."/>
            <person name="Gujja S."/>
            <person name="Hansen M."/>
            <person name="Howarth C."/>
            <person name="Imamovic A."/>
            <person name="Ireland A."/>
            <person name="Larimer J."/>
            <person name="McCowan C."/>
            <person name="Murphy C."/>
            <person name="Pearson M."/>
            <person name="Poon T.W."/>
            <person name="Priest M."/>
            <person name="Roberts A."/>
            <person name="Saif S."/>
            <person name="Shea T."/>
            <person name="Sisk P."/>
            <person name="Sykes S."/>
            <person name="Wortman J."/>
            <person name="Nusbaum C."/>
            <person name="Birren B."/>
        </authorList>
    </citation>
    <scope>NUCLEOTIDE SEQUENCE [LARGE SCALE GENOMIC DNA]</scope>
    <source>
        <strain evidence="1 2">ACS-120-V-Col10b</strain>
    </source>
</reference>
<dbReference type="PANTHER" id="PTHR39217:SF1">
    <property type="entry name" value="GLUTATHIONE SYNTHETASE"/>
    <property type="match status" value="1"/>
</dbReference>
<proteinExistence type="predicted"/>
<protein>
    <recommendedName>
        <fullName evidence="3">Glutathione synthetase</fullName>
    </recommendedName>
</protein>
<sequence length="310" mass="35268">MVKVSTMKPRVTLVTSSELPHLYPGEEGLPDELAQRGCDPQIKRWDDPDVDWQDAGLVIVRSVCDYATRRDEFLAWTKAVPRLLNHPDILEWNSDKHYLKILNEQFGLPIIPTTWLDVEKNLSKHRVHSRFPALQDFVIKPAVSSGARDIGRYCAVEPASRRAAVGHVMSLLDEGRSVMLQRYQEAIDKHGEITLVFFNGLLSHAVQKKPMLHDASITMESKQETLVQAREATPEEWRWGETIRAALHAYVKQRMGRDEQFLFNRVDIVPDDEGSFMVMEVGLVDAQLYLDSSPDALGNFADAISVRAHW</sequence>
<name>A0A9W5VVN4_9ACTO</name>
<evidence type="ECO:0008006" key="3">
    <source>
        <dbReference type="Google" id="ProtNLM"/>
    </source>
</evidence>
<dbReference type="AlphaFoldDB" id="A0A9W5VVN4"/>
<organism evidence="1 2">
    <name type="scientific">Gleimia europaea ACS-120-V-Col10b</name>
    <dbReference type="NCBI Taxonomy" id="883069"/>
    <lineage>
        <taxon>Bacteria</taxon>
        <taxon>Bacillati</taxon>
        <taxon>Actinomycetota</taxon>
        <taxon>Actinomycetes</taxon>
        <taxon>Actinomycetales</taxon>
        <taxon>Actinomycetaceae</taxon>
        <taxon>Gleimia</taxon>
    </lineage>
</organism>
<dbReference type="InterPro" id="IPR053191">
    <property type="entry name" value="DcsG_Biosynth_Enzyme"/>
</dbReference>